<proteinExistence type="predicted"/>
<dbReference type="PANTHER" id="PTHR37783:SF1">
    <property type="entry name" value="MEMBRANE PROTEIN, PUTATIVE (AFU_ORTHOLOGUE AFUA_1G04315)-RELATED"/>
    <property type="match status" value="1"/>
</dbReference>
<keyword evidence="1" id="KW-0812">Transmembrane</keyword>
<dbReference type="VEuPathDB" id="FungiDB:Z518_02275"/>
<dbReference type="EMBL" id="KN847476">
    <property type="protein sequence ID" value="KIX07622.1"/>
    <property type="molecule type" value="Genomic_DNA"/>
</dbReference>
<dbReference type="Proteomes" id="UP000053617">
    <property type="component" value="Unassembled WGS sequence"/>
</dbReference>
<evidence type="ECO:0000313" key="3">
    <source>
        <dbReference type="Proteomes" id="UP000053617"/>
    </source>
</evidence>
<accession>A0A0D2FZB0</accession>
<protein>
    <submittedName>
        <fullName evidence="2">Rhinocladiella mackenziei CBS 650.93 unplaced genomic scaffold supercont1.2, whole genome shotgun sequence</fullName>
    </submittedName>
</protein>
<dbReference type="AlphaFoldDB" id="A0A0D2FZB0"/>
<reference evidence="2 3" key="1">
    <citation type="submission" date="2015-01" db="EMBL/GenBank/DDBJ databases">
        <title>The Genome Sequence of Rhinocladiella mackenzie CBS 650.93.</title>
        <authorList>
            <consortium name="The Broad Institute Genomics Platform"/>
            <person name="Cuomo C."/>
            <person name="de Hoog S."/>
            <person name="Gorbushina A."/>
            <person name="Stielow B."/>
            <person name="Teixiera M."/>
            <person name="Abouelleil A."/>
            <person name="Chapman S.B."/>
            <person name="Priest M."/>
            <person name="Young S.K."/>
            <person name="Wortman J."/>
            <person name="Nusbaum C."/>
            <person name="Birren B."/>
        </authorList>
    </citation>
    <scope>NUCLEOTIDE SEQUENCE [LARGE SCALE GENOMIC DNA]</scope>
    <source>
        <strain evidence="2 3">CBS 650.93</strain>
    </source>
</reference>
<gene>
    <name evidence="2" type="ORF">Z518_02275</name>
</gene>
<evidence type="ECO:0000313" key="2">
    <source>
        <dbReference type="EMBL" id="KIX07622.1"/>
    </source>
</evidence>
<evidence type="ECO:0000256" key="1">
    <source>
        <dbReference type="SAM" id="Phobius"/>
    </source>
</evidence>
<dbReference type="HOGENOM" id="CLU_156739_0_0_1"/>
<feature type="transmembrane region" description="Helical" evidence="1">
    <location>
        <begin position="98"/>
        <end position="116"/>
    </location>
</feature>
<organism evidence="2 3">
    <name type="scientific">Rhinocladiella mackenziei CBS 650.93</name>
    <dbReference type="NCBI Taxonomy" id="1442369"/>
    <lineage>
        <taxon>Eukaryota</taxon>
        <taxon>Fungi</taxon>
        <taxon>Dikarya</taxon>
        <taxon>Ascomycota</taxon>
        <taxon>Pezizomycotina</taxon>
        <taxon>Eurotiomycetes</taxon>
        <taxon>Chaetothyriomycetidae</taxon>
        <taxon>Chaetothyriales</taxon>
        <taxon>Herpotrichiellaceae</taxon>
        <taxon>Rhinocladiella</taxon>
    </lineage>
</organism>
<keyword evidence="1" id="KW-1133">Transmembrane helix</keyword>
<name>A0A0D2FZB0_9EURO</name>
<dbReference type="RefSeq" id="XP_013274758.1">
    <property type="nucleotide sequence ID" value="XM_013419304.1"/>
</dbReference>
<sequence>MASHNASAVTIDEYELPKGGKRVATLVCAALMALSARRKLIEPRSILHDRVLARSATAVKYSKPVQDALFYFFFGLHGAETVWFALTKLKKHNVKRFSPVWFKWIVTVFLGGVFATKHWDEVVEKKEIQAIKEI</sequence>
<keyword evidence="1" id="KW-0472">Membrane</keyword>
<dbReference type="GeneID" id="25290346"/>
<dbReference type="PANTHER" id="PTHR37783">
    <property type="entry name" value="MEMBRANE PROTEIN, PUTATIVE (AFU_ORTHOLOGUE AFUA_1G04315)-RELATED"/>
    <property type="match status" value="1"/>
</dbReference>
<dbReference type="OrthoDB" id="5553410at2759"/>
<keyword evidence="3" id="KW-1185">Reference proteome</keyword>
<feature type="transmembrane region" description="Helical" evidence="1">
    <location>
        <begin position="68"/>
        <end position="86"/>
    </location>
</feature>